<evidence type="ECO:0000256" key="3">
    <source>
        <dbReference type="ARBA" id="ARBA00023082"/>
    </source>
</evidence>
<dbReference type="PANTHER" id="PTHR43133">
    <property type="entry name" value="RNA POLYMERASE ECF-TYPE SIGMA FACTO"/>
    <property type="match status" value="1"/>
</dbReference>
<dbReference type="Gene3D" id="1.10.1740.10">
    <property type="match status" value="1"/>
</dbReference>
<evidence type="ECO:0000259" key="7">
    <source>
        <dbReference type="Pfam" id="PF04542"/>
    </source>
</evidence>
<evidence type="ECO:0000259" key="8">
    <source>
        <dbReference type="Pfam" id="PF08281"/>
    </source>
</evidence>
<dbReference type="NCBIfam" id="TIGR02937">
    <property type="entry name" value="sigma70-ECF"/>
    <property type="match status" value="1"/>
</dbReference>
<evidence type="ECO:0000256" key="6">
    <source>
        <dbReference type="RuleBase" id="RU000716"/>
    </source>
</evidence>
<dbReference type="InterPro" id="IPR007627">
    <property type="entry name" value="RNA_pol_sigma70_r2"/>
</dbReference>
<accession>A0ABR4TLZ2</accession>
<evidence type="ECO:0000313" key="10">
    <source>
        <dbReference type="Proteomes" id="UP000027463"/>
    </source>
</evidence>
<dbReference type="InterPro" id="IPR000838">
    <property type="entry name" value="RNA_pol_sigma70_ECF_CS"/>
</dbReference>
<dbReference type="SUPFAM" id="SSF88659">
    <property type="entry name" value="Sigma3 and sigma4 domains of RNA polymerase sigma factors"/>
    <property type="match status" value="1"/>
</dbReference>
<dbReference type="InterPro" id="IPR013249">
    <property type="entry name" value="RNA_pol_sigma70_r4_t2"/>
</dbReference>
<dbReference type="Pfam" id="PF08281">
    <property type="entry name" value="Sigma70_r4_2"/>
    <property type="match status" value="1"/>
</dbReference>
<dbReference type="InterPro" id="IPR013325">
    <property type="entry name" value="RNA_pol_sigma_r2"/>
</dbReference>
<dbReference type="SUPFAM" id="SSF88946">
    <property type="entry name" value="Sigma2 domain of RNA polymerase sigma factors"/>
    <property type="match status" value="1"/>
</dbReference>
<evidence type="ECO:0000256" key="2">
    <source>
        <dbReference type="ARBA" id="ARBA00023015"/>
    </source>
</evidence>
<keyword evidence="10" id="KW-1185">Reference proteome</keyword>
<keyword evidence="2 6" id="KW-0805">Transcription regulation</keyword>
<dbReference type="PROSITE" id="PS01063">
    <property type="entry name" value="SIGMA70_ECF"/>
    <property type="match status" value="1"/>
</dbReference>
<evidence type="ECO:0000256" key="4">
    <source>
        <dbReference type="ARBA" id="ARBA00023125"/>
    </source>
</evidence>
<dbReference type="EMBL" id="AUNC01000023">
    <property type="protein sequence ID" value="KEO55663.1"/>
    <property type="molecule type" value="Genomic_DNA"/>
</dbReference>
<name>A0ABR4TLZ2_9PROT</name>
<protein>
    <recommendedName>
        <fullName evidence="6">RNA polymerase sigma factor</fullName>
    </recommendedName>
</protein>
<evidence type="ECO:0000256" key="1">
    <source>
        <dbReference type="ARBA" id="ARBA00010641"/>
    </source>
</evidence>
<dbReference type="PANTHER" id="PTHR43133:SF62">
    <property type="entry name" value="RNA POLYMERASE SIGMA FACTOR SIGZ"/>
    <property type="match status" value="1"/>
</dbReference>
<organism evidence="9 10">
    <name type="scientific">Thalassospira permensis NBRC 106175</name>
    <dbReference type="NCBI Taxonomy" id="1353532"/>
    <lineage>
        <taxon>Bacteria</taxon>
        <taxon>Pseudomonadati</taxon>
        <taxon>Pseudomonadota</taxon>
        <taxon>Alphaproteobacteria</taxon>
        <taxon>Rhodospirillales</taxon>
        <taxon>Thalassospiraceae</taxon>
        <taxon>Thalassospira</taxon>
    </lineage>
</organism>
<gene>
    <name evidence="9" type="ORF">SMB34_04435</name>
</gene>
<keyword evidence="3 6" id="KW-0731">Sigma factor</keyword>
<dbReference type="InterPro" id="IPR013324">
    <property type="entry name" value="RNA_pol_sigma_r3/r4-like"/>
</dbReference>
<reference evidence="9 10" key="1">
    <citation type="submission" date="2013-07" db="EMBL/GenBank/DDBJ databases">
        <title>Thalassospira permensis NBRC 106175 Genome Sequencing.</title>
        <authorList>
            <person name="Lai Q."/>
            <person name="Shao Z."/>
        </authorList>
    </citation>
    <scope>NUCLEOTIDE SEQUENCE [LARGE SCALE GENOMIC DNA]</scope>
    <source>
        <strain evidence="9 10">NBRC 106175</strain>
    </source>
</reference>
<comment type="similarity">
    <text evidence="1 6">Belongs to the sigma-70 factor family. ECF subfamily.</text>
</comment>
<feature type="domain" description="RNA polymerase sigma factor 70 region 4 type 2" evidence="8">
    <location>
        <begin position="114"/>
        <end position="164"/>
    </location>
</feature>
<keyword evidence="4 6" id="KW-0238">DNA-binding</keyword>
<evidence type="ECO:0000256" key="5">
    <source>
        <dbReference type="ARBA" id="ARBA00023163"/>
    </source>
</evidence>
<dbReference type="InterPro" id="IPR039425">
    <property type="entry name" value="RNA_pol_sigma-70-like"/>
</dbReference>
<dbReference type="Gene3D" id="1.10.10.10">
    <property type="entry name" value="Winged helix-like DNA-binding domain superfamily/Winged helix DNA-binding domain"/>
    <property type="match status" value="1"/>
</dbReference>
<feature type="domain" description="RNA polymerase sigma-70 region 2" evidence="7">
    <location>
        <begin position="15"/>
        <end position="82"/>
    </location>
</feature>
<dbReference type="CDD" id="cd06171">
    <property type="entry name" value="Sigma70_r4"/>
    <property type="match status" value="1"/>
</dbReference>
<keyword evidence="5 6" id="KW-0804">Transcription</keyword>
<sequence length="172" mass="19429">MAVAATQDREAFAQLFAHFAPRVKAYMFRFGGNSENAEELAQEAMMQVWRKAHLFDPHKAAASTWIFTIARNLRIDRFRQRKHIEVDDSDPTLIIDDSPLADEIVDRDEHAVLVKSAMEELPADQKVVVELSFFEDLSHSEIAEKLDIPLGTVKSRLRLALTKLRGGLEGVA</sequence>
<dbReference type="Pfam" id="PF04542">
    <property type="entry name" value="Sigma70_r2"/>
    <property type="match status" value="1"/>
</dbReference>
<dbReference type="InterPro" id="IPR036388">
    <property type="entry name" value="WH-like_DNA-bd_sf"/>
</dbReference>
<dbReference type="Proteomes" id="UP000027463">
    <property type="component" value="Unassembled WGS sequence"/>
</dbReference>
<dbReference type="InterPro" id="IPR014284">
    <property type="entry name" value="RNA_pol_sigma-70_dom"/>
</dbReference>
<comment type="caution">
    <text evidence="9">The sequence shown here is derived from an EMBL/GenBank/DDBJ whole genome shotgun (WGS) entry which is preliminary data.</text>
</comment>
<evidence type="ECO:0000313" key="9">
    <source>
        <dbReference type="EMBL" id="KEO55663.1"/>
    </source>
</evidence>
<proteinExistence type="inferred from homology"/>